<organism>
    <name type="scientific">Branchiostoma floridae</name>
    <name type="common">Florida lancelet</name>
    <name type="synonym">Amphioxus</name>
    <dbReference type="NCBI Taxonomy" id="7739"/>
    <lineage>
        <taxon>Eukaryota</taxon>
        <taxon>Metazoa</taxon>
        <taxon>Chordata</taxon>
        <taxon>Cephalochordata</taxon>
        <taxon>Leptocardii</taxon>
        <taxon>Amphioxiformes</taxon>
        <taxon>Branchiostomatidae</taxon>
        <taxon>Branchiostoma</taxon>
    </lineage>
</organism>
<reference evidence="8" key="1">
    <citation type="journal article" date="2008" name="Nature">
        <title>The amphioxus genome and the evolution of the chordate karyotype.</title>
        <authorList>
            <consortium name="US DOE Joint Genome Institute (JGI-PGF)"/>
            <person name="Putnam N.H."/>
            <person name="Butts T."/>
            <person name="Ferrier D.E.K."/>
            <person name="Furlong R.F."/>
            <person name="Hellsten U."/>
            <person name="Kawashima T."/>
            <person name="Robinson-Rechavi M."/>
            <person name="Shoguchi E."/>
            <person name="Terry A."/>
            <person name="Yu J.-K."/>
            <person name="Benito-Gutierrez E.L."/>
            <person name="Dubchak I."/>
            <person name="Garcia-Fernandez J."/>
            <person name="Gibson-Brown J.J."/>
            <person name="Grigoriev I.V."/>
            <person name="Horton A.C."/>
            <person name="de Jong P.J."/>
            <person name="Jurka J."/>
            <person name="Kapitonov V.V."/>
            <person name="Kohara Y."/>
            <person name="Kuroki Y."/>
            <person name="Lindquist E."/>
            <person name="Lucas S."/>
            <person name="Osoegawa K."/>
            <person name="Pennacchio L.A."/>
            <person name="Salamov A.A."/>
            <person name="Satou Y."/>
            <person name="Sauka-Spengler T."/>
            <person name="Schmutz J."/>
            <person name="Shin-I T."/>
            <person name="Toyoda A."/>
            <person name="Bronner-Fraser M."/>
            <person name="Fujiyama A."/>
            <person name="Holland L.Z."/>
            <person name="Holland P.W.H."/>
            <person name="Satoh N."/>
            <person name="Rokhsar D.S."/>
        </authorList>
    </citation>
    <scope>NUCLEOTIDE SEQUENCE [LARGE SCALE GENOMIC DNA]</scope>
    <source>
        <strain evidence="8">S238N-H82</strain>
        <tissue evidence="8">Testes</tissue>
    </source>
</reference>
<gene>
    <name evidence="8" type="ORF">BRAFLDRAFT_95798</name>
</gene>
<dbReference type="GO" id="GO:0005452">
    <property type="term" value="F:solute:inorganic anion antiporter activity"/>
    <property type="evidence" value="ECO:0007669"/>
    <property type="project" value="InterPro"/>
</dbReference>
<evidence type="ECO:0000256" key="3">
    <source>
        <dbReference type="ARBA" id="ARBA00022989"/>
    </source>
</evidence>
<dbReference type="eggNOG" id="KOG1172">
    <property type="taxonomic scope" value="Eukaryota"/>
</dbReference>
<dbReference type="InterPro" id="IPR011531">
    <property type="entry name" value="HCO3_transpt-like_TM_dom"/>
</dbReference>
<dbReference type="EMBL" id="GG666540">
    <property type="protein sequence ID" value="EEN57571.1"/>
    <property type="molecule type" value="Genomic_DNA"/>
</dbReference>
<feature type="chain" id="PRO_5002935866" description="Bicarbonate transporter-like transmembrane domain-containing protein" evidence="6">
    <location>
        <begin position="24"/>
        <end position="135"/>
    </location>
</feature>
<evidence type="ECO:0000256" key="2">
    <source>
        <dbReference type="ARBA" id="ARBA00022692"/>
    </source>
</evidence>
<dbReference type="PANTHER" id="PTHR11453:SF127">
    <property type="entry name" value="SOLUTE CARRIER FAMILY 4 MEMBER 11"/>
    <property type="match status" value="1"/>
</dbReference>
<protein>
    <recommendedName>
        <fullName evidence="7">Bicarbonate transporter-like transmembrane domain-containing protein</fullName>
    </recommendedName>
</protein>
<dbReference type="AlphaFoldDB" id="C3YQ67"/>
<keyword evidence="6" id="KW-0732">Signal</keyword>
<name>C3YQ67_BRAFL</name>
<accession>C3YQ67</accession>
<evidence type="ECO:0000259" key="7">
    <source>
        <dbReference type="Pfam" id="PF00955"/>
    </source>
</evidence>
<keyword evidence="3 5" id="KW-1133">Transmembrane helix</keyword>
<feature type="signal peptide" evidence="6">
    <location>
        <begin position="1"/>
        <end position="23"/>
    </location>
</feature>
<dbReference type="STRING" id="7739.C3YQ67"/>
<dbReference type="GO" id="GO:0006820">
    <property type="term" value="P:monoatomic anion transport"/>
    <property type="evidence" value="ECO:0007669"/>
    <property type="project" value="InterPro"/>
</dbReference>
<feature type="transmembrane region" description="Helical" evidence="5">
    <location>
        <begin position="82"/>
        <end position="108"/>
    </location>
</feature>
<evidence type="ECO:0000256" key="5">
    <source>
        <dbReference type="SAM" id="Phobius"/>
    </source>
</evidence>
<dbReference type="PANTHER" id="PTHR11453">
    <property type="entry name" value="ANION EXCHANGE PROTEIN"/>
    <property type="match status" value="1"/>
</dbReference>
<evidence type="ECO:0000256" key="1">
    <source>
        <dbReference type="ARBA" id="ARBA00004141"/>
    </source>
</evidence>
<feature type="domain" description="Bicarbonate transporter-like transmembrane" evidence="7">
    <location>
        <begin position="53"/>
        <end position="131"/>
    </location>
</feature>
<dbReference type="GO" id="GO:0016020">
    <property type="term" value="C:membrane"/>
    <property type="evidence" value="ECO:0007669"/>
    <property type="project" value="UniProtKB-SubCell"/>
</dbReference>
<sequence>MAPGMRAVLTGICLITLGNICLAYPTWDNPWWPRDLLEKFDTTFEELERQRPPQSAYPPNHYIRHVPLAKIHLFTFCQVLQLAVLCGLGLSAMPYLEMIFPIVLLALLPIRHRLMPLLIDPKYIRALDAAHTDNH</sequence>
<dbReference type="Pfam" id="PF00955">
    <property type="entry name" value="HCO3_cotransp"/>
    <property type="match status" value="1"/>
</dbReference>
<dbReference type="InterPro" id="IPR003020">
    <property type="entry name" value="HCO3_transpt_euk"/>
</dbReference>
<comment type="subcellular location">
    <subcellularLocation>
        <location evidence="1">Membrane</location>
        <topology evidence="1">Multi-pass membrane protein</topology>
    </subcellularLocation>
</comment>
<proteinExistence type="predicted"/>
<keyword evidence="2 5" id="KW-0812">Transmembrane</keyword>
<evidence type="ECO:0000256" key="6">
    <source>
        <dbReference type="SAM" id="SignalP"/>
    </source>
</evidence>
<evidence type="ECO:0000256" key="4">
    <source>
        <dbReference type="ARBA" id="ARBA00023136"/>
    </source>
</evidence>
<evidence type="ECO:0000313" key="8">
    <source>
        <dbReference type="EMBL" id="EEN57571.1"/>
    </source>
</evidence>
<keyword evidence="4 5" id="KW-0472">Membrane</keyword>
<dbReference type="InParanoid" id="C3YQ67"/>